<keyword evidence="1" id="KW-0472">Membrane</keyword>
<gene>
    <name evidence="2" type="ORF">BTN85_0967</name>
</gene>
<dbReference type="Proteomes" id="UP000185744">
    <property type="component" value="Unassembled WGS sequence"/>
</dbReference>
<dbReference type="EMBL" id="MSDW01000001">
    <property type="protein sequence ID" value="OKY78476.1"/>
    <property type="molecule type" value="Genomic_DNA"/>
</dbReference>
<reference evidence="2" key="1">
    <citation type="submission" date="2016-12" db="EMBL/GenBank/DDBJ databases">
        <title>Discovery of methanogenic haloarchaea.</title>
        <authorList>
            <person name="Sorokin D.Y."/>
            <person name="Makarova K.S."/>
            <person name="Abbas B."/>
            <person name="Ferrer M."/>
            <person name="Golyshin P.N."/>
        </authorList>
    </citation>
    <scope>NUCLEOTIDE SEQUENCE [LARGE SCALE GENOMIC DNA]</scope>
    <source>
        <strain evidence="2">HMET1</strain>
    </source>
</reference>
<keyword evidence="1" id="KW-0812">Transmembrane</keyword>
<feature type="transmembrane region" description="Helical" evidence="1">
    <location>
        <begin position="138"/>
        <end position="158"/>
    </location>
</feature>
<evidence type="ECO:0000313" key="3">
    <source>
        <dbReference type="Proteomes" id="UP000185744"/>
    </source>
</evidence>
<keyword evidence="3" id="KW-1185">Reference proteome</keyword>
<sequence>MIAPIVIGIWAFVTGQVPHSSGPLLGVWITTISIGLVILGVIEFASENIVGGTLNMVFGPLLGLGGGMSFTMLYWMNIPVTISGYIFIVASAILLLFVPSIKKLPVKTMFYAQIDVAIGALLLGLSMAGLLPMVYEKIGGWLLLIFGLYCLYAATAMMTNEVYEKKLLPV</sequence>
<evidence type="ECO:0008006" key="4">
    <source>
        <dbReference type="Google" id="ProtNLM"/>
    </source>
</evidence>
<feature type="transmembrane region" description="Helical" evidence="1">
    <location>
        <begin position="82"/>
        <end position="98"/>
    </location>
</feature>
<dbReference type="AlphaFoldDB" id="A0A1Q6DVV2"/>
<feature type="transmembrane region" description="Helical" evidence="1">
    <location>
        <begin position="57"/>
        <end position="76"/>
    </location>
</feature>
<name>A0A1Q6DVV2_METT1</name>
<dbReference type="InParanoid" id="A0A1Q6DVV2"/>
<comment type="caution">
    <text evidence="2">The sequence shown here is derived from an EMBL/GenBank/DDBJ whole genome shotgun (WGS) entry which is preliminary data.</text>
</comment>
<organism evidence="2 3">
    <name type="scientific">Methanohalarchaeum thermophilum</name>
    <dbReference type="NCBI Taxonomy" id="1903181"/>
    <lineage>
        <taxon>Archaea</taxon>
        <taxon>Methanobacteriati</taxon>
        <taxon>Methanobacteriota</taxon>
        <taxon>Methanonatronarchaeia</taxon>
        <taxon>Methanonatronarchaeales</taxon>
        <taxon>Methanonatronarchaeaceae</taxon>
        <taxon>Candidatus Methanohalarchaeum</taxon>
    </lineage>
</organism>
<protein>
    <recommendedName>
        <fullName evidence="4">DUF308 domain-containing protein</fullName>
    </recommendedName>
</protein>
<feature type="transmembrane region" description="Helical" evidence="1">
    <location>
        <begin position="110"/>
        <end position="132"/>
    </location>
</feature>
<proteinExistence type="predicted"/>
<evidence type="ECO:0000256" key="1">
    <source>
        <dbReference type="SAM" id="Phobius"/>
    </source>
</evidence>
<feature type="transmembrane region" description="Helical" evidence="1">
    <location>
        <begin position="25"/>
        <end position="45"/>
    </location>
</feature>
<accession>A0A1Q6DVV2</accession>
<keyword evidence="1" id="KW-1133">Transmembrane helix</keyword>
<evidence type="ECO:0000313" key="2">
    <source>
        <dbReference type="EMBL" id="OKY78476.1"/>
    </source>
</evidence>